<gene>
    <name evidence="2" type="ORF">P171DRAFT_517390</name>
</gene>
<reference evidence="2" key="1">
    <citation type="journal article" date="2020" name="Stud. Mycol.">
        <title>101 Dothideomycetes genomes: a test case for predicting lifestyles and emergence of pathogens.</title>
        <authorList>
            <person name="Haridas S."/>
            <person name="Albert R."/>
            <person name="Binder M."/>
            <person name="Bloem J."/>
            <person name="Labutti K."/>
            <person name="Salamov A."/>
            <person name="Andreopoulos B."/>
            <person name="Baker S."/>
            <person name="Barry K."/>
            <person name="Bills G."/>
            <person name="Bluhm B."/>
            <person name="Cannon C."/>
            <person name="Castanera R."/>
            <person name="Culley D."/>
            <person name="Daum C."/>
            <person name="Ezra D."/>
            <person name="Gonzalez J."/>
            <person name="Henrissat B."/>
            <person name="Kuo A."/>
            <person name="Liang C."/>
            <person name="Lipzen A."/>
            <person name="Lutzoni F."/>
            <person name="Magnuson J."/>
            <person name="Mondo S."/>
            <person name="Nolan M."/>
            <person name="Ohm R."/>
            <person name="Pangilinan J."/>
            <person name="Park H.-J."/>
            <person name="Ramirez L."/>
            <person name="Alfaro M."/>
            <person name="Sun H."/>
            <person name="Tritt A."/>
            <person name="Yoshinaga Y."/>
            <person name="Zwiers L.-H."/>
            <person name="Turgeon B."/>
            <person name="Goodwin S."/>
            <person name="Spatafora J."/>
            <person name="Crous P."/>
            <person name="Grigoriev I."/>
        </authorList>
    </citation>
    <scope>NUCLEOTIDE SEQUENCE</scope>
    <source>
        <strain evidence="2">CBS 690.94</strain>
    </source>
</reference>
<comment type="caution">
    <text evidence="2">The sequence shown here is derived from an EMBL/GenBank/DDBJ whole genome shotgun (WGS) entry which is preliminary data.</text>
</comment>
<proteinExistence type="predicted"/>
<feature type="chain" id="PRO_5040452058" evidence="1">
    <location>
        <begin position="24"/>
        <end position="245"/>
    </location>
</feature>
<name>A0A9P4UH25_9PLEO</name>
<dbReference type="AlphaFoldDB" id="A0A9P4UH25"/>
<feature type="signal peptide" evidence="1">
    <location>
        <begin position="1"/>
        <end position="23"/>
    </location>
</feature>
<dbReference type="OrthoDB" id="3786778at2759"/>
<evidence type="ECO:0000313" key="3">
    <source>
        <dbReference type="Proteomes" id="UP000799764"/>
    </source>
</evidence>
<organism evidence="2 3">
    <name type="scientific">Karstenula rhodostoma CBS 690.94</name>
    <dbReference type="NCBI Taxonomy" id="1392251"/>
    <lineage>
        <taxon>Eukaryota</taxon>
        <taxon>Fungi</taxon>
        <taxon>Dikarya</taxon>
        <taxon>Ascomycota</taxon>
        <taxon>Pezizomycotina</taxon>
        <taxon>Dothideomycetes</taxon>
        <taxon>Pleosporomycetidae</taxon>
        <taxon>Pleosporales</taxon>
        <taxon>Massarineae</taxon>
        <taxon>Didymosphaeriaceae</taxon>
        <taxon>Karstenula</taxon>
    </lineage>
</organism>
<dbReference type="EMBL" id="MU001494">
    <property type="protein sequence ID" value="KAF2449735.1"/>
    <property type="molecule type" value="Genomic_DNA"/>
</dbReference>
<protein>
    <submittedName>
        <fullName evidence="2">Uncharacterized protein</fullName>
    </submittedName>
</protein>
<accession>A0A9P4UH25</accession>
<evidence type="ECO:0000256" key="1">
    <source>
        <dbReference type="SAM" id="SignalP"/>
    </source>
</evidence>
<dbReference type="Proteomes" id="UP000799764">
    <property type="component" value="Unassembled WGS sequence"/>
</dbReference>
<keyword evidence="3" id="KW-1185">Reference proteome</keyword>
<evidence type="ECO:0000313" key="2">
    <source>
        <dbReference type="EMBL" id="KAF2449735.1"/>
    </source>
</evidence>
<sequence length="245" mass="25994">MRLPNLTLLALSALSTLATSTPAERVISLPAILPAPGKTSVAVKSPLPTTAAKSPLHLASVDDPTPEILTYLRSTLAELRKHTLAINSSVAGTARLDVAKRAASIVTIRAEVKVICYNIAQLNTASIARWADSVGDVAAVRAQLSAAVQELVWEVVYTLKGALGKLQCSIWELLGSQVFVLLASYGQLFCVLNVWVDGFLKQQLGLLNAQIALLTSVFSGLLTNVVDIMGGFFTQATKLLVCLLS</sequence>
<keyword evidence="1" id="KW-0732">Signal</keyword>